<dbReference type="AlphaFoldDB" id="A0A0R3SUX9"/>
<evidence type="ECO:0000313" key="1">
    <source>
        <dbReference type="WBParaSite" id="HDID_0000933601-mRNA-1"/>
    </source>
</evidence>
<accession>A0A0R3SUX9</accession>
<protein>
    <submittedName>
        <fullName evidence="1">Ovule protein</fullName>
    </submittedName>
</protein>
<proteinExistence type="predicted"/>
<sequence length="56" mass="6629">LAYNCSKTFFIQNFIYDAGIRQINYFNTFIHKTGKFMAFEVSKVCCIFEIIIIHIL</sequence>
<reference evidence="1" key="1">
    <citation type="submission" date="2017-02" db="UniProtKB">
        <authorList>
            <consortium name="WormBaseParasite"/>
        </authorList>
    </citation>
    <scope>IDENTIFICATION</scope>
</reference>
<organism evidence="1">
    <name type="scientific">Hymenolepis diminuta</name>
    <name type="common">Rat tapeworm</name>
    <dbReference type="NCBI Taxonomy" id="6216"/>
    <lineage>
        <taxon>Eukaryota</taxon>
        <taxon>Metazoa</taxon>
        <taxon>Spiralia</taxon>
        <taxon>Lophotrochozoa</taxon>
        <taxon>Platyhelminthes</taxon>
        <taxon>Cestoda</taxon>
        <taxon>Eucestoda</taxon>
        <taxon>Cyclophyllidea</taxon>
        <taxon>Hymenolepididae</taxon>
        <taxon>Hymenolepis</taxon>
    </lineage>
</organism>
<name>A0A0R3SUX9_HYMDI</name>
<dbReference type="WBParaSite" id="HDID_0000933601-mRNA-1">
    <property type="protein sequence ID" value="HDID_0000933601-mRNA-1"/>
    <property type="gene ID" value="HDID_0000933601"/>
</dbReference>